<dbReference type="OrthoDB" id="9781757at2"/>
<accession>A0A561DWW9</accession>
<keyword evidence="3" id="KW-1185">Reference proteome</keyword>
<dbReference type="SUPFAM" id="SSF54427">
    <property type="entry name" value="NTF2-like"/>
    <property type="match status" value="1"/>
</dbReference>
<feature type="domain" description="SnoaL-like" evidence="1">
    <location>
        <begin position="12"/>
        <end position="111"/>
    </location>
</feature>
<proteinExistence type="predicted"/>
<name>A0A561DWW9_9MICO</name>
<dbReference type="GO" id="GO:0016787">
    <property type="term" value="F:hydrolase activity"/>
    <property type="evidence" value="ECO:0007669"/>
    <property type="project" value="UniProtKB-KW"/>
</dbReference>
<protein>
    <submittedName>
        <fullName evidence="2">Limonene-1,2-epoxide hydrolase</fullName>
    </submittedName>
</protein>
<dbReference type="Pfam" id="PF12680">
    <property type="entry name" value="SnoaL_2"/>
    <property type="match status" value="1"/>
</dbReference>
<reference evidence="2 3" key="1">
    <citation type="submission" date="2019-06" db="EMBL/GenBank/DDBJ databases">
        <title>Sequencing the genomes of 1000 actinobacteria strains.</title>
        <authorList>
            <person name="Klenk H.-P."/>
        </authorList>
    </citation>
    <scope>NUCLEOTIDE SEQUENCE [LARGE SCALE GENOMIC DNA]</scope>
    <source>
        <strain evidence="2 3">DSM 19560</strain>
    </source>
</reference>
<dbReference type="Proteomes" id="UP000318297">
    <property type="component" value="Unassembled WGS sequence"/>
</dbReference>
<evidence type="ECO:0000313" key="3">
    <source>
        <dbReference type="Proteomes" id="UP000318297"/>
    </source>
</evidence>
<dbReference type="RefSeq" id="WP_145230310.1">
    <property type="nucleotide sequence ID" value="NZ_VIVQ01000004.1"/>
</dbReference>
<dbReference type="Gene3D" id="3.10.450.50">
    <property type="match status" value="1"/>
</dbReference>
<evidence type="ECO:0000313" key="2">
    <source>
        <dbReference type="EMBL" id="TWE07871.1"/>
    </source>
</evidence>
<sequence>MAIEDDVLAVAHDMIDAWNRLDWERVLALFAEDGLLHSMMEDDATVGRPAIRRRLQALTEGTSEIRIEIRNEAAVGNLVFLERVDNFVIGGRSGSMPVVGVLEIEDGVVAAWREYYDRATLLRGLGVDHDFAEDL</sequence>
<comment type="caution">
    <text evidence="2">The sequence shown here is derived from an EMBL/GenBank/DDBJ whole genome shotgun (WGS) entry which is preliminary data.</text>
</comment>
<evidence type="ECO:0000259" key="1">
    <source>
        <dbReference type="Pfam" id="PF12680"/>
    </source>
</evidence>
<dbReference type="EMBL" id="VIVQ01000004">
    <property type="protein sequence ID" value="TWE07871.1"/>
    <property type="molecule type" value="Genomic_DNA"/>
</dbReference>
<keyword evidence="2" id="KW-0378">Hydrolase</keyword>
<gene>
    <name evidence="2" type="ORF">BKA23_3238</name>
</gene>
<dbReference type="AlphaFoldDB" id="A0A561DWW9"/>
<dbReference type="InterPro" id="IPR037401">
    <property type="entry name" value="SnoaL-like"/>
</dbReference>
<dbReference type="InterPro" id="IPR032710">
    <property type="entry name" value="NTF2-like_dom_sf"/>
</dbReference>
<organism evidence="2 3">
    <name type="scientific">Rudaeicoccus suwonensis</name>
    <dbReference type="NCBI Taxonomy" id="657409"/>
    <lineage>
        <taxon>Bacteria</taxon>
        <taxon>Bacillati</taxon>
        <taxon>Actinomycetota</taxon>
        <taxon>Actinomycetes</taxon>
        <taxon>Micrococcales</taxon>
        <taxon>Dermacoccaceae</taxon>
        <taxon>Rudaeicoccus</taxon>
    </lineage>
</organism>